<dbReference type="EMBL" id="LAZR01000337">
    <property type="protein sequence ID" value="KKN73783.1"/>
    <property type="molecule type" value="Genomic_DNA"/>
</dbReference>
<dbReference type="AlphaFoldDB" id="A0A0F9W6Z6"/>
<proteinExistence type="predicted"/>
<accession>A0A0F9W6Z6</accession>
<feature type="region of interest" description="Disordered" evidence="1">
    <location>
        <begin position="72"/>
        <end position="96"/>
    </location>
</feature>
<sequence length="96" mass="10347">MKAKKLTLIYCPNHPRAARKGHPLAGHVRAENHGECSVHGTVSVPKAGTQALKDSRGLWLPDGGRNIQVEHESGRVDAIVRPEPIVSKSKMPGPSE</sequence>
<name>A0A0F9W6Z6_9ZZZZ</name>
<comment type="caution">
    <text evidence="2">The sequence shown here is derived from an EMBL/GenBank/DDBJ whole genome shotgun (WGS) entry which is preliminary data.</text>
</comment>
<evidence type="ECO:0000313" key="2">
    <source>
        <dbReference type="EMBL" id="KKN73783.1"/>
    </source>
</evidence>
<organism evidence="2">
    <name type="scientific">marine sediment metagenome</name>
    <dbReference type="NCBI Taxonomy" id="412755"/>
    <lineage>
        <taxon>unclassified sequences</taxon>
        <taxon>metagenomes</taxon>
        <taxon>ecological metagenomes</taxon>
    </lineage>
</organism>
<protein>
    <submittedName>
        <fullName evidence="2">Uncharacterized protein</fullName>
    </submittedName>
</protein>
<gene>
    <name evidence="2" type="ORF">LCGC14_0397310</name>
</gene>
<evidence type="ECO:0000256" key="1">
    <source>
        <dbReference type="SAM" id="MobiDB-lite"/>
    </source>
</evidence>
<reference evidence="2" key="1">
    <citation type="journal article" date="2015" name="Nature">
        <title>Complex archaea that bridge the gap between prokaryotes and eukaryotes.</title>
        <authorList>
            <person name="Spang A."/>
            <person name="Saw J.H."/>
            <person name="Jorgensen S.L."/>
            <person name="Zaremba-Niedzwiedzka K."/>
            <person name="Martijn J."/>
            <person name="Lind A.E."/>
            <person name="van Eijk R."/>
            <person name="Schleper C."/>
            <person name="Guy L."/>
            <person name="Ettema T.J."/>
        </authorList>
    </citation>
    <scope>NUCLEOTIDE SEQUENCE</scope>
</reference>